<protein>
    <submittedName>
        <fullName evidence="6">Eukaryotic translation initiation factor 4E type 3-A</fullName>
    </submittedName>
</protein>
<keyword evidence="7" id="KW-1185">Reference proteome</keyword>
<keyword evidence="4 5" id="KW-0648">Protein biosynthesis</keyword>
<dbReference type="EMBL" id="LXFE01002535">
    <property type="protein sequence ID" value="OLL22950.1"/>
    <property type="molecule type" value="Genomic_DNA"/>
</dbReference>
<organism evidence="6 7">
    <name type="scientific">Neolecta irregularis (strain DAH-3)</name>
    <dbReference type="NCBI Taxonomy" id="1198029"/>
    <lineage>
        <taxon>Eukaryota</taxon>
        <taxon>Fungi</taxon>
        <taxon>Dikarya</taxon>
        <taxon>Ascomycota</taxon>
        <taxon>Taphrinomycotina</taxon>
        <taxon>Neolectales</taxon>
        <taxon>Neolectaceae</taxon>
        <taxon>Neolecta</taxon>
    </lineage>
</organism>
<dbReference type="STRING" id="1198029.A0A1U7LJW4"/>
<keyword evidence="1 5" id="KW-0396">Initiation factor</keyword>
<dbReference type="AlphaFoldDB" id="A0A1U7LJW4"/>
<proteinExistence type="inferred from homology"/>
<dbReference type="GO" id="GO:0003743">
    <property type="term" value="F:translation initiation factor activity"/>
    <property type="evidence" value="ECO:0007669"/>
    <property type="project" value="UniProtKB-KW"/>
</dbReference>
<dbReference type="InterPro" id="IPR001040">
    <property type="entry name" value="TIF_eIF_4E"/>
</dbReference>
<dbReference type="Proteomes" id="UP000186594">
    <property type="component" value="Unassembled WGS sequence"/>
</dbReference>
<dbReference type="GO" id="GO:0006417">
    <property type="term" value="P:regulation of translation"/>
    <property type="evidence" value="ECO:0007669"/>
    <property type="project" value="UniProtKB-KW"/>
</dbReference>
<accession>A0A1U7LJW4</accession>
<dbReference type="OMA" id="LPLQYHW"/>
<keyword evidence="2" id="KW-0810">Translation regulation</keyword>
<dbReference type="Pfam" id="PF01652">
    <property type="entry name" value="IF4E"/>
    <property type="match status" value="1"/>
</dbReference>
<reference evidence="6 7" key="1">
    <citation type="submission" date="2016-04" db="EMBL/GenBank/DDBJ databases">
        <title>Evolutionary innovation and constraint leading to complex multicellularity in the Ascomycota.</title>
        <authorList>
            <person name="Cisse O."/>
            <person name="Nguyen A."/>
            <person name="Hewitt D.A."/>
            <person name="Jedd G."/>
            <person name="Stajich J.E."/>
        </authorList>
    </citation>
    <scope>NUCLEOTIDE SEQUENCE [LARGE SCALE GENOMIC DNA]</scope>
    <source>
        <strain evidence="6 7">DAH-3</strain>
    </source>
</reference>
<evidence type="ECO:0000256" key="4">
    <source>
        <dbReference type="ARBA" id="ARBA00022917"/>
    </source>
</evidence>
<evidence type="ECO:0000256" key="1">
    <source>
        <dbReference type="ARBA" id="ARBA00022540"/>
    </source>
</evidence>
<evidence type="ECO:0000256" key="3">
    <source>
        <dbReference type="ARBA" id="ARBA00022884"/>
    </source>
</evidence>
<dbReference type="OrthoDB" id="17977at2759"/>
<dbReference type="PANTHER" id="PTHR11960:SF66">
    <property type="entry name" value="EUKARYOTIC TRANSLATION INITIATION FACTOR 4E TYPE 3"/>
    <property type="match status" value="1"/>
</dbReference>
<dbReference type="SUPFAM" id="SSF55418">
    <property type="entry name" value="eIF4e-like"/>
    <property type="match status" value="1"/>
</dbReference>
<evidence type="ECO:0000313" key="7">
    <source>
        <dbReference type="Proteomes" id="UP000186594"/>
    </source>
</evidence>
<comment type="caution">
    <text evidence="6">The sequence shown here is derived from an EMBL/GenBank/DDBJ whole genome shotgun (WGS) entry which is preliminary data.</text>
</comment>
<sequence length="201" mass="23211">MMTSRQDLKLAMLKKLRPLPIKHEWKYWHVSDESSNWEDTLKEIAMVNTVQLFWQVFNNLPLNIPIKNSIHFFKNNVKPLWEDPRNEKGGCWNFRLPKSAAPDFFREILMLLIGEQLQDVVLKGDDICGCSYSMRFNSTIISVWNRDASNQVSVQNIFNRINDTIPSELWPTAVFYKPHSHHTAFKADQGASNPSSTAGTS</sequence>
<keyword evidence="3 5" id="KW-0694">RNA-binding</keyword>
<name>A0A1U7LJW4_NEOID</name>
<dbReference type="GO" id="GO:0016281">
    <property type="term" value="C:eukaryotic translation initiation factor 4F complex"/>
    <property type="evidence" value="ECO:0007669"/>
    <property type="project" value="TreeGrafter"/>
</dbReference>
<dbReference type="InterPro" id="IPR023398">
    <property type="entry name" value="TIF_eIF4e-like"/>
</dbReference>
<evidence type="ECO:0000256" key="5">
    <source>
        <dbReference type="RuleBase" id="RU004374"/>
    </source>
</evidence>
<evidence type="ECO:0000313" key="6">
    <source>
        <dbReference type="EMBL" id="OLL22950.1"/>
    </source>
</evidence>
<gene>
    <name evidence="6" type="ORF">NEOLI_005060</name>
</gene>
<dbReference type="PANTHER" id="PTHR11960">
    <property type="entry name" value="EUKARYOTIC TRANSLATION INITIATION FACTOR 4E RELATED"/>
    <property type="match status" value="1"/>
</dbReference>
<comment type="similarity">
    <text evidence="5">Belongs to the eukaryotic initiation factor 4E family.</text>
</comment>
<evidence type="ECO:0000256" key="2">
    <source>
        <dbReference type="ARBA" id="ARBA00022845"/>
    </source>
</evidence>
<dbReference type="Gene3D" id="3.30.760.10">
    <property type="entry name" value="RNA Cap, Translation Initiation Factor Eif4e"/>
    <property type="match status" value="1"/>
</dbReference>
<dbReference type="GO" id="GO:0000340">
    <property type="term" value="F:RNA 7-methylguanosine cap binding"/>
    <property type="evidence" value="ECO:0007669"/>
    <property type="project" value="TreeGrafter"/>
</dbReference>